<gene>
    <name evidence="1" type="ORF">PFISCL1PPCAC_2177</name>
</gene>
<protein>
    <submittedName>
        <fullName evidence="1">Uncharacterized protein</fullName>
    </submittedName>
</protein>
<evidence type="ECO:0000313" key="2">
    <source>
        <dbReference type="Proteomes" id="UP001432322"/>
    </source>
</evidence>
<dbReference type="EMBL" id="BTSY01000001">
    <property type="protein sequence ID" value="GMT10880.1"/>
    <property type="molecule type" value="Genomic_DNA"/>
</dbReference>
<evidence type="ECO:0000313" key="1">
    <source>
        <dbReference type="EMBL" id="GMT10880.1"/>
    </source>
</evidence>
<keyword evidence="2" id="KW-1185">Reference proteome</keyword>
<sequence length="81" mass="9065">IADDRLLRWLIARHHDGQTMESEMHCRGDLLNHGKIGSTTDDLHEGISVLIVNLGRSVRATGECPDSAHHLLNAVNLEERF</sequence>
<proteinExistence type="predicted"/>
<name>A0AAV5UUD3_9BILA</name>
<comment type="caution">
    <text evidence="1">The sequence shown here is derived from an EMBL/GenBank/DDBJ whole genome shotgun (WGS) entry which is preliminary data.</text>
</comment>
<organism evidence="1 2">
    <name type="scientific">Pristionchus fissidentatus</name>
    <dbReference type="NCBI Taxonomy" id="1538716"/>
    <lineage>
        <taxon>Eukaryota</taxon>
        <taxon>Metazoa</taxon>
        <taxon>Ecdysozoa</taxon>
        <taxon>Nematoda</taxon>
        <taxon>Chromadorea</taxon>
        <taxon>Rhabditida</taxon>
        <taxon>Rhabditina</taxon>
        <taxon>Diplogasteromorpha</taxon>
        <taxon>Diplogasteroidea</taxon>
        <taxon>Neodiplogasteridae</taxon>
        <taxon>Pristionchus</taxon>
    </lineage>
</organism>
<dbReference type="Proteomes" id="UP001432322">
    <property type="component" value="Unassembled WGS sequence"/>
</dbReference>
<reference evidence="1" key="1">
    <citation type="submission" date="2023-10" db="EMBL/GenBank/DDBJ databases">
        <title>Genome assembly of Pristionchus species.</title>
        <authorList>
            <person name="Yoshida K."/>
            <person name="Sommer R.J."/>
        </authorList>
    </citation>
    <scope>NUCLEOTIDE SEQUENCE</scope>
    <source>
        <strain evidence="1">RS5133</strain>
    </source>
</reference>
<feature type="non-terminal residue" evidence="1">
    <location>
        <position position="1"/>
    </location>
</feature>
<accession>A0AAV5UUD3</accession>
<dbReference type="AlphaFoldDB" id="A0AAV5UUD3"/>